<dbReference type="EMBL" id="CAJNOQ010041887">
    <property type="protein sequence ID" value="CAF1625178.1"/>
    <property type="molecule type" value="Genomic_DNA"/>
</dbReference>
<dbReference type="OrthoDB" id="5283654at2759"/>
<feature type="domain" description="NmrA-like" evidence="3">
    <location>
        <begin position="2"/>
        <end position="130"/>
    </location>
</feature>
<dbReference type="AlphaFoldDB" id="A0A816CJ43"/>
<dbReference type="SUPFAM" id="SSF51735">
    <property type="entry name" value="NAD(P)-binding Rossmann-fold domains"/>
    <property type="match status" value="1"/>
</dbReference>
<accession>A0A816CJ43</accession>
<evidence type="ECO:0000313" key="6">
    <source>
        <dbReference type="Proteomes" id="UP000663829"/>
    </source>
</evidence>
<dbReference type="PANTHER" id="PTHR47706:SF9">
    <property type="entry name" value="NMRA-LIKE DOMAIN-CONTAINING PROTEIN-RELATED"/>
    <property type="match status" value="1"/>
</dbReference>
<protein>
    <recommendedName>
        <fullName evidence="3">NmrA-like domain-containing protein</fullName>
    </recommendedName>
</protein>
<keyword evidence="6" id="KW-1185">Reference proteome</keyword>
<dbReference type="GO" id="GO:0016491">
    <property type="term" value="F:oxidoreductase activity"/>
    <property type="evidence" value="ECO:0007669"/>
    <property type="project" value="UniProtKB-KW"/>
</dbReference>
<keyword evidence="1" id="KW-0521">NADP</keyword>
<dbReference type="EMBL" id="CAJOBC010109334">
    <property type="protein sequence ID" value="CAF4518662.1"/>
    <property type="molecule type" value="Genomic_DNA"/>
</dbReference>
<dbReference type="PANTHER" id="PTHR47706">
    <property type="entry name" value="NMRA-LIKE FAMILY PROTEIN"/>
    <property type="match status" value="1"/>
</dbReference>
<evidence type="ECO:0000256" key="1">
    <source>
        <dbReference type="ARBA" id="ARBA00022857"/>
    </source>
</evidence>
<sequence length="135" mass="14938">MAKIVAIAGGTGHFGLHITHACLKTSFREVRVLSRNKNDDATKNLEADGAKIFQVSYDDISSIKSALKNVDVVISALGTQMFEEKTNVLKAAAESNVSVYFPAEFGIDERLNDFSNAVWDKKKEHQENARHSIKK</sequence>
<evidence type="ECO:0000256" key="2">
    <source>
        <dbReference type="ARBA" id="ARBA00023002"/>
    </source>
</evidence>
<comment type="caution">
    <text evidence="4">The sequence shown here is derived from an EMBL/GenBank/DDBJ whole genome shotgun (WGS) entry which is preliminary data.</text>
</comment>
<evidence type="ECO:0000259" key="3">
    <source>
        <dbReference type="Pfam" id="PF05368"/>
    </source>
</evidence>
<dbReference type="Pfam" id="PF05368">
    <property type="entry name" value="NmrA"/>
    <property type="match status" value="1"/>
</dbReference>
<proteinExistence type="predicted"/>
<evidence type="ECO:0000313" key="5">
    <source>
        <dbReference type="EMBL" id="CAF4518662.1"/>
    </source>
</evidence>
<dbReference type="Gene3D" id="3.40.50.720">
    <property type="entry name" value="NAD(P)-binding Rossmann-like Domain"/>
    <property type="match status" value="1"/>
</dbReference>
<reference evidence="4" key="1">
    <citation type="submission" date="2021-02" db="EMBL/GenBank/DDBJ databases">
        <authorList>
            <person name="Nowell W R."/>
        </authorList>
    </citation>
    <scope>NUCLEOTIDE SEQUENCE</scope>
</reference>
<name>A0A816CJ43_9BILA</name>
<evidence type="ECO:0000313" key="4">
    <source>
        <dbReference type="EMBL" id="CAF1625178.1"/>
    </source>
</evidence>
<dbReference type="Proteomes" id="UP000681722">
    <property type="component" value="Unassembled WGS sequence"/>
</dbReference>
<keyword evidence="2" id="KW-0560">Oxidoreductase</keyword>
<dbReference type="InterPro" id="IPR051609">
    <property type="entry name" value="NmrA/Isoflavone_reductase-like"/>
</dbReference>
<gene>
    <name evidence="4" type="ORF">GPM918_LOCUS43990</name>
    <name evidence="5" type="ORF">SRO942_LOCUS45662</name>
</gene>
<dbReference type="InterPro" id="IPR008030">
    <property type="entry name" value="NmrA-like"/>
</dbReference>
<dbReference type="Proteomes" id="UP000663829">
    <property type="component" value="Unassembled WGS sequence"/>
</dbReference>
<feature type="non-terminal residue" evidence="4">
    <location>
        <position position="135"/>
    </location>
</feature>
<organism evidence="4 6">
    <name type="scientific">Didymodactylos carnosus</name>
    <dbReference type="NCBI Taxonomy" id="1234261"/>
    <lineage>
        <taxon>Eukaryota</taxon>
        <taxon>Metazoa</taxon>
        <taxon>Spiralia</taxon>
        <taxon>Gnathifera</taxon>
        <taxon>Rotifera</taxon>
        <taxon>Eurotatoria</taxon>
        <taxon>Bdelloidea</taxon>
        <taxon>Philodinida</taxon>
        <taxon>Philodinidae</taxon>
        <taxon>Didymodactylos</taxon>
    </lineage>
</organism>
<dbReference type="InterPro" id="IPR036291">
    <property type="entry name" value="NAD(P)-bd_dom_sf"/>
</dbReference>